<feature type="signal peptide" evidence="1">
    <location>
        <begin position="1"/>
        <end position="20"/>
    </location>
</feature>
<dbReference type="RefSeq" id="WP_211633642.1">
    <property type="nucleotide sequence ID" value="NZ_CP073100.1"/>
</dbReference>
<reference evidence="3" key="1">
    <citation type="submission" date="2021-04" db="EMBL/GenBank/DDBJ databases">
        <title>Luteolibacter sp. 32A isolated from the skin of an Anderson's salamander (Ambystoma andersonii).</title>
        <authorList>
            <person name="Spergser J."/>
            <person name="Busse H.-J."/>
        </authorList>
    </citation>
    <scope>NUCLEOTIDE SEQUENCE</scope>
    <source>
        <strain evidence="3">32A</strain>
    </source>
</reference>
<dbReference type="Pfam" id="PF06439">
    <property type="entry name" value="3keto-disac_hyd"/>
    <property type="match status" value="1"/>
</dbReference>
<dbReference type="KEGG" id="lamb:KBB96_06345"/>
<name>A0A975PG77_9BACT</name>
<dbReference type="InterPro" id="IPR010496">
    <property type="entry name" value="AL/BT2_dom"/>
</dbReference>
<evidence type="ECO:0000256" key="1">
    <source>
        <dbReference type="SAM" id="SignalP"/>
    </source>
</evidence>
<evidence type="ECO:0000313" key="3">
    <source>
        <dbReference type="EMBL" id="QUE52509.1"/>
    </source>
</evidence>
<proteinExistence type="predicted"/>
<evidence type="ECO:0000313" key="4">
    <source>
        <dbReference type="Proteomes" id="UP000676169"/>
    </source>
</evidence>
<dbReference type="PROSITE" id="PS51257">
    <property type="entry name" value="PROKAR_LIPOPROTEIN"/>
    <property type="match status" value="1"/>
</dbReference>
<feature type="domain" description="3-keto-alpha-glucoside-1,2-lyase/3-keto-2-hydroxy-glucal hydratase" evidence="2">
    <location>
        <begin position="65"/>
        <end position="255"/>
    </location>
</feature>
<sequence>MKSTGWFLTGALAAACGVAAGEGFGEKPNTPQLPGVPYVVHDGTRPQPPVVTPAAAVLQKAPSDAKILFDGTNADAWLNGDKPAAWKIQNGSLVGGPPGNLRTKDSFGAVQLHLEWRIPAGRKVEGQGGGNSGVFLMGLYEIQILQSNGNKTYPDGQATAFYGQLPPLANATLPQGEWQSYDIAFEPPVYTDGKVTRPAKATVMHNGIITQNGESFIGPTQYRKLAAYPDKHPATGPVELQFHGDPVEFRNIWIRPLGARDAGAKP</sequence>
<organism evidence="3 4">
    <name type="scientific">Luteolibacter ambystomatis</name>
    <dbReference type="NCBI Taxonomy" id="2824561"/>
    <lineage>
        <taxon>Bacteria</taxon>
        <taxon>Pseudomonadati</taxon>
        <taxon>Verrucomicrobiota</taxon>
        <taxon>Verrucomicrobiia</taxon>
        <taxon>Verrucomicrobiales</taxon>
        <taxon>Verrucomicrobiaceae</taxon>
        <taxon>Luteolibacter</taxon>
    </lineage>
</organism>
<gene>
    <name evidence="3" type="ORF">KBB96_06345</name>
</gene>
<dbReference type="Gene3D" id="2.60.120.560">
    <property type="entry name" value="Exo-inulinase, domain 1"/>
    <property type="match status" value="1"/>
</dbReference>
<evidence type="ECO:0000259" key="2">
    <source>
        <dbReference type="Pfam" id="PF06439"/>
    </source>
</evidence>
<feature type="chain" id="PRO_5036902654" evidence="1">
    <location>
        <begin position="21"/>
        <end position="266"/>
    </location>
</feature>
<accession>A0A975PG77</accession>
<dbReference type="AlphaFoldDB" id="A0A975PG77"/>
<keyword evidence="4" id="KW-1185">Reference proteome</keyword>
<dbReference type="EMBL" id="CP073100">
    <property type="protein sequence ID" value="QUE52509.1"/>
    <property type="molecule type" value="Genomic_DNA"/>
</dbReference>
<keyword evidence="1" id="KW-0732">Signal</keyword>
<dbReference type="GO" id="GO:0016787">
    <property type="term" value="F:hydrolase activity"/>
    <property type="evidence" value="ECO:0007669"/>
    <property type="project" value="InterPro"/>
</dbReference>
<dbReference type="Proteomes" id="UP000676169">
    <property type="component" value="Chromosome"/>
</dbReference>
<protein>
    <submittedName>
        <fullName evidence="3">DUF1080 domain-containing protein</fullName>
    </submittedName>
</protein>